<evidence type="ECO:0000313" key="1">
    <source>
        <dbReference type="EMBL" id="KAG0414351.1"/>
    </source>
</evidence>
<dbReference type="EMBL" id="JABSTQ010011185">
    <property type="protein sequence ID" value="KAG0414351.1"/>
    <property type="molecule type" value="Genomic_DNA"/>
</dbReference>
<evidence type="ECO:0000313" key="2">
    <source>
        <dbReference type="Proteomes" id="UP000805193"/>
    </source>
</evidence>
<reference evidence="1 2" key="1">
    <citation type="journal article" date="2020" name="Cell">
        <title>Large-Scale Comparative Analyses of Tick Genomes Elucidate Their Genetic Diversity and Vector Capacities.</title>
        <authorList>
            <consortium name="Tick Genome and Microbiome Consortium (TIGMIC)"/>
            <person name="Jia N."/>
            <person name="Wang J."/>
            <person name="Shi W."/>
            <person name="Du L."/>
            <person name="Sun Y."/>
            <person name="Zhan W."/>
            <person name="Jiang J.F."/>
            <person name="Wang Q."/>
            <person name="Zhang B."/>
            <person name="Ji P."/>
            <person name="Bell-Sakyi L."/>
            <person name="Cui X.M."/>
            <person name="Yuan T.T."/>
            <person name="Jiang B.G."/>
            <person name="Yang W.F."/>
            <person name="Lam T.T."/>
            <person name="Chang Q.C."/>
            <person name="Ding S.J."/>
            <person name="Wang X.J."/>
            <person name="Zhu J.G."/>
            <person name="Ruan X.D."/>
            <person name="Zhao L."/>
            <person name="Wei J.T."/>
            <person name="Ye R.Z."/>
            <person name="Que T.C."/>
            <person name="Du C.H."/>
            <person name="Zhou Y.H."/>
            <person name="Cheng J.X."/>
            <person name="Dai P.F."/>
            <person name="Guo W.B."/>
            <person name="Han X.H."/>
            <person name="Huang E.J."/>
            <person name="Li L.F."/>
            <person name="Wei W."/>
            <person name="Gao Y.C."/>
            <person name="Liu J.Z."/>
            <person name="Shao H.Z."/>
            <person name="Wang X."/>
            <person name="Wang C.C."/>
            <person name="Yang T.C."/>
            <person name="Huo Q.B."/>
            <person name="Li W."/>
            <person name="Chen H.Y."/>
            <person name="Chen S.E."/>
            <person name="Zhou L.G."/>
            <person name="Ni X.B."/>
            <person name="Tian J.H."/>
            <person name="Sheng Y."/>
            <person name="Liu T."/>
            <person name="Pan Y.S."/>
            <person name="Xia L.Y."/>
            <person name="Li J."/>
            <person name="Zhao F."/>
            <person name="Cao W.C."/>
        </authorList>
    </citation>
    <scope>NUCLEOTIDE SEQUENCE [LARGE SCALE GENOMIC DNA]</scope>
    <source>
        <strain evidence="1">Iper-2018</strain>
    </source>
</reference>
<proteinExistence type="predicted"/>
<keyword evidence="2" id="KW-1185">Reference proteome</keyword>
<gene>
    <name evidence="1" type="ORF">HPB47_008480</name>
</gene>
<organism evidence="1 2">
    <name type="scientific">Ixodes persulcatus</name>
    <name type="common">Taiga tick</name>
    <dbReference type="NCBI Taxonomy" id="34615"/>
    <lineage>
        <taxon>Eukaryota</taxon>
        <taxon>Metazoa</taxon>
        <taxon>Ecdysozoa</taxon>
        <taxon>Arthropoda</taxon>
        <taxon>Chelicerata</taxon>
        <taxon>Arachnida</taxon>
        <taxon>Acari</taxon>
        <taxon>Parasitiformes</taxon>
        <taxon>Ixodida</taxon>
        <taxon>Ixodoidea</taxon>
        <taxon>Ixodidae</taxon>
        <taxon>Ixodinae</taxon>
        <taxon>Ixodes</taxon>
    </lineage>
</organism>
<name>A0AC60P4U5_IXOPE</name>
<sequence>MSPAILRFFGDRDDDWSRPRPVSRDVIRASAYASGGSASSELTRSLERISCPNQDRDFAVGAGKPFCAKSLGSRVQLTAVYRYPLRLDGHVISVHSKQRFPLA</sequence>
<comment type="caution">
    <text evidence="1">The sequence shown here is derived from an EMBL/GenBank/DDBJ whole genome shotgun (WGS) entry which is preliminary data.</text>
</comment>
<accession>A0AC60P4U5</accession>
<protein>
    <submittedName>
        <fullName evidence="1">Uncharacterized protein</fullName>
    </submittedName>
</protein>
<dbReference type="Proteomes" id="UP000805193">
    <property type="component" value="Unassembled WGS sequence"/>
</dbReference>